<dbReference type="InterPro" id="IPR011053">
    <property type="entry name" value="Single_hybrid_motif"/>
</dbReference>
<dbReference type="Pfam" id="PF00198">
    <property type="entry name" value="2-oxoacid_dh"/>
    <property type="match status" value="1"/>
</dbReference>
<dbReference type="Gene3D" id="3.30.559.10">
    <property type="entry name" value="Chloramphenicol acetyltransferase-like domain"/>
    <property type="match status" value="1"/>
</dbReference>
<comment type="similarity">
    <text evidence="4">Belongs to the 2-oxoacid dehydrogenase family.</text>
</comment>
<dbReference type="GO" id="GO:0045252">
    <property type="term" value="C:oxoglutarate dehydrogenase complex"/>
    <property type="evidence" value="ECO:0007669"/>
    <property type="project" value="UniProtKB-UniRule"/>
</dbReference>
<evidence type="ECO:0000313" key="13">
    <source>
        <dbReference type="EMBL" id="RRG19136.1"/>
    </source>
</evidence>
<dbReference type="OrthoDB" id="9805770at2"/>
<evidence type="ECO:0000256" key="11">
    <source>
        <dbReference type="SAM" id="MobiDB-lite"/>
    </source>
</evidence>
<dbReference type="PANTHER" id="PTHR43416">
    <property type="entry name" value="DIHYDROLIPOYLLYSINE-RESIDUE SUCCINYLTRANSFERASE COMPONENT OF 2-OXOGLUTARATE DEHYDROGENASE COMPLEX, MITOCHONDRIAL-RELATED"/>
    <property type="match status" value="1"/>
</dbReference>
<keyword evidence="14" id="KW-1185">Reference proteome</keyword>
<dbReference type="Proteomes" id="UP000285794">
    <property type="component" value="Unassembled WGS sequence"/>
</dbReference>
<name>A0A425XWW5_9BACT</name>
<dbReference type="InterPro" id="IPR001078">
    <property type="entry name" value="2-oxoacid_DH_actylTfrase"/>
</dbReference>
<dbReference type="GO" id="GO:0004149">
    <property type="term" value="F:dihydrolipoyllysine-residue succinyltransferase activity"/>
    <property type="evidence" value="ECO:0007669"/>
    <property type="project" value="UniProtKB-UniRule"/>
</dbReference>
<evidence type="ECO:0000259" key="12">
    <source>
        <dbReference type="PROSITE" id="PS50968"/>
    </source>
</evidence>
<accession>A0A425XWW5</accession>
<dbReference type="InterPro" id="IPR023213">
    <property type="entry name" value="CAT-like_dom_sf"/>
</dbReference>
<dbReference type="NCBIfam" id="NF004309">
    <property type="entry name" value="PRK05704.1"/>
    <property type="match status" value="1"/>
</dbReference>
<evidence type="ECO:0000256" key="1">
    <source>
        <dbReference type="ARBA" id="ARBA00001938"/>
    </source>
</evidence>
<evidence type="ECO:0000256" key="9">
    <source>
        <dbReference type="ARBA" id="ARBA00052761"/>
    </source>
</evidence>
<dbReference type="GO" id="GO:0005829">
    <property type="term" value="C:cytosol"/>
    <property type="evidence" value="ECO:0007669"/>
    <property type="project" value="TreeGrafter"/>
</dbReference>
<dbReference type="InterPro" id="IPR003016">
    <property type="entry name" value="2-oxoA_DH_lipoyl-BS"/>
</dbReference>
<comment type="caution">
    <text evidence="13">The sequence shown here is derived from an EMBL/GenBank/DDBJ whole genome shotgun (WGS) entry which is preliminary data.</text>
</comment>
<evidence type="ECO:0000313" key="14">
    <source>
        <dbReference type="Proteomes" id="UP000285794"/>
    </source>
</evidence>
<dbReference type="InterPro" id="IPR000089">
    <property type="entry name" value="Biotin_lipoyl"/>
</dbReference>
<feature type="region of interest" description="Disordered" evidence="11">
    <location>
        <begin position="81"/>
        <end position="109"/>
    </location>
</feature>
<dbReference type="AlphaFoldDB" id="A0A425XWW5"/>
<evidence type="ECO:0000256" key="10">
    <source>
        <dbReference type="NCBIfam" id="TIGR01347"/>
    </source>
</evidence>
<keyword evidence="8" id="KW-0012">Acyltransferase</keyword>
<sequence length="412" mass="44994">MLEIKIPSPGESISEVEIANWFVADGDIVEKEQEIAEIESDKATLTLVADEGGKISIKANEGDTVAVGSVACTIDTSFASTAASSSPKAEAKEEAPKQEAKTTEATPIKSSDEFKDVKISPVAKKLMEENQLSVDDVIAGLHRLSKKDIEQVIENKGQAPAALAQPEPVERNIDRKKMSNLRKKLSARLVSVKNETAMLTTFNEVDMSAVMQLRKKYQKQFVETHDIKLGFMSFFTKAVSIALKAHPAVNSMMDGDEIITPNYMDVAMAVQTPKGLMVPVIRDTQNLSLADIERELMRLANKARSSKISLDEMTGGTFTITNGGVFGSLLSTPIINPPQSGILGMHNIVERPIAVNGKVEIRPMMYIALSYDHRVIDGKDSVGFLVKIKELIENPHRMITMGQDPDSLLLGI</sequence>
<proteinExistence type="inferred from homology"/>
<dbReference type="GO" id="GO:0006099">
    <property type="term" value="P:tricarboxylic acid cycle"/>
    <property type="evidence" value="ECO:0007669"/>
    <property type="project" value="UniProtKB-UniRule"/>
</dbReference>
<comment type="catalytic activity">
    <reaction evidence="9">
        <text>N(6)-[(R)-dihydrolipoyl]-L-lysyl-[protein] + succinyl-CoA = N(6)-[(R)-S(8)-succinyldihydrolipoyl]-L-lysyl-[protein] + CoA</text>
        <dbReference type="Rhea" id="RHEA:15213"/>
        <dbReference type="Rhea" id="RHEA-COMP:10475"/>
        <dbReference type="Rhea" id="RHEA-COMP:20092"/>
        <dbReference type="ChEBI" id="CHEBI:57287"/>
        <dbReference type="ChEBI" id="CHEBI:57292"/>
        <dbReference type="ChEBI" id="CHEBI:83100"/>
        <dbReference type="ChEBI" id="CHEBI:83120"/>
        <dbReference type="EC" id="2.3.1.61"/>
    </reaction>
</comment>
<dbReference type="PANTHER" id="PTHR43416:SF5">
    <property type="entry name" value="DIHYDROLIPOYLLYSINE-RESIDUE SUCCINYLTRANSFERASE COMPONENT OF 2-OXOGLUTARATE DEHYDROGENASE COMPLEX, MITOCHONDRIAL"/>
    <property type="match status" value="1"/>
</dbReference>
<evidence type="ECO:0000256" key="4">
    <source>
        <dbReference type="ARBA" id="ARBA00007317"/>
    </source>
</evidence>
<dbReference type="PROSITE" id="PS00189">
    <property type="entry name" value="LIPOYL"/>
    <property type="match status" value="1"/>
</dbReference>
<dbReference type="FunFam" id="3.30.559.10:FF:000007">
    <property type="entry name" value="Dihydrolipoamide acetyltransferase component of pyruvate dehydrogenase complex"/>
    <property type="match status" value="1"/>
</dbReference>
<dbReference type="Gene3D" id="2.40.50.100">
    <property type="match status" value="1"/>
</dbReference>
<dbReference type="InterPro" id="IPR050537">
    <property type="entry name" value="2-oxoacid_dehydrogenase"/>
</dbReference>
<keyword evidence="7" id="KW-0450">Lipoyl</keyword>
<dbReference type="CDD" id="cd06849">
    <property type="entry name" value="lipoyl_domain"/>
    <property type="match status" value="1"/>
</dbReference>
<evidence type="ECO:0000256" key="8">
    <source>
        <dbReference type="ARBA" id="ARBA00023315"/>
    </source>
</evidence>
<dbReference type="GO" id="GO:0033512">
    <property type="term" value="P:L-lysine catabolic process to acetyl-CoA via saccharopine"/>
    <property type="evidence" value="ECO:0007669"/>
    <property type="project" value="UniProtKB-UniPathway"/>
</dbReference>
<comment type="function">
    <text evidence="2">E2 component of the 2-oxoglutarate dehydrogenase (OGDH) complex which catalyzes the second step in the conversion of 2-oxoglutarate to succinyl-CoA and CO(2).</text>
</comment>
<protein>
    <recommendedName>
        <fullName evidence="10">Dihydrolipoyllysine-residue succinyltransferase</fullName>
        <ecNumber evidence="10">2.3.1.61</ecNumber>
    </recommendedName>
</protein>
<dbReference type="NCBIfam" id="TIGR01347">
    <property type="entry name" value="sucB"/>
    <property type="match status" value="1"/>
</dbReference>
<evidence type="ECO:0000256" key="3">
    <source>
        <dbReference type="ARBA" id="ARBA00005145"/>
    </source>
</evidence>
<dbReference type="SUPFAM" id="SSF52777">
    <property type="entry name" value="CoA-dependent acyltransferases"/>
    <property type="match status" value="1"/>
</dbReference>
<evidence type="ECO:0000256" key="7">
    <source>
        <dbReference type="ARBA" id="ARBA00022823"/>
    </source>
</evidence>
<dbReference type="PROSITE" id="PS50968">
    <property type="entry name" value="BIOTINYL_LIPOYL"/>
    <property type="match status" value="1"/>
</dbReference>
<dbReference type="RefSeq" id="WP_125032023.1">
    <property type="nucleotide sequence ID" value="NZ_JAPXVP010000022.1"/>
</dbReference>
<dbReference type="EMBL" id="QQWG01000025">
    <property type="protein sequence ID" value="RRG19136.1"/>
    <property type="molecule type" value="Genomic_DNA"/>
</dbReference>
<reference evidence="13 14" key="1">
    <citation type="submission" date="2018-07" db="EMBL/GenBank/DDBJ databases">
        <title>Draft genome sequence of Ancylomarina sp. M1P.</title>
        <authorList>
            <person name="Yadav S."/>
            <person name="Villanueva L."/>
            <person name="Damste J.S.S."/>
        </authorList>
    </citation>
    <scope>NUCLEOTIDE SEQUENCE [LARGE SCALE GENOMIC DNA]</scope>
    <source>
        <strain evidence="13 14">M1P</strain>
    </source>
</reference>
<dbReference type="UniPathway" id="UPA00868">
    <property type="reaction ID" value="UER00840"/>
</dbReference>
<feature type="domain" description="Lipoyl-binding" evidence="12">
    <location>
        <begin position="1"/>
        <end position="75"/>
    </location>
</feature>
<dbReference type="Pfam" id="PF00364">
    <property type="entry name" value="Biotin_lipoyl"/>
    <property type="match status" value="1"/>
</dbReference>
<feature type="compositionally biased region" description="Basic and acidic residues" evidence="11">
    <location>
        <begin position="89"/>
        <end position="102"/>
    </location>
</feature>
<dbReference type="InterPro" id="IPR006255">
    <property type="entry name" value="SucB"/>
</dbReference>
<dbReference type="SUPFAM" id="SSF51230">
    <property type="entry name" value="Single hybrid motif"/>
    <property type="match status" value="1"/>
</dbReference>
<comment type="cofactor">
    <cofactor evidence="1">
        <name>(R)-lipoate</name>
        <dbReference type="ChEBI" id="CHEBI:83088"/>
    </cofactor>
</comment>
<evidence type="ECO:0000256" key="6">
    <source>
        <dbReference type="ARBA" id="ARBA00022679"/>
    </source>
</evidence>
<gene>
    <name evidence="13" type="ORF">DWB61_16575</name>
</gene>
<keyword evidence="6 13" id="KW-0808">Transferase</keyword>
<evidence type="ECO:0000256" key="2">
    <source>
        <dbReference type="ARBA" id="ARBA00004052"/>
    </source>
</evidence>
<organism evidence="13 14">
    <name type="scientific">Ancylomarina euxinus</name>
    <dbReference type="NCBI Taxonomy" id="2283627"/>
    <lineage>
        <taxon>Bacteria</taxon>
        <taxon>Pseudomonadati</taxon>
        <taxon>Bacteroidota</taxon>
        <taxon>Bacteroidia</taxon>
        <taxon>Marinilabiliales</taxon>
        <taxon>Marinifilaceae</taxon>
        <taxon>Ancylomarina</taxon>
    </lineage>
</organism>
<comment type="pathway">
    <text evidence="3">Amino-acid degradation; L-lysine degradation via saccharopine pathway; glutaryl-CoA from L-lysine: step 6/6.</text>
</comment>
<dbReference type="EC" id="2.3.1.61" evidence="10"/>
<evidence type="ECO:0000256" key="5">
    <source>
        <dbReference type="ARBA" id="ARBA00022532"/>
    </source>
</evidence>
<keyword evidence="5" id="KW-0816">Tricarboxylic acid cycle</keyword>